<dbReference type="RefSeq" id="WP_090897912.1">
    <property type="nucleotide sequence ID" value="NZ_FNYO01000009.1"/>
</dbReference>
<keyword evidence="2" id="KW-0732">Signal</keyword>
<name>A0A1H6RJ41_9GAMM</name>
<evidence type="ECO:0000256" key="2">
    <source>
        <dbReference type="SAM" id="SignalP"/>
    </source>
</evidence>
<feature type="region of interest" description="Disordered" evidence="1">
    <location>
        <begin position="54"/>
        <end position="101"/>
    </location>
</feature>
<dbReference type="EMBL" id="FNYO01000009">
    <property type="protein sequence ID" value="SEI55773.1"/>
    <property type="molecule type" value="Genomic_DNA"/>
</dbReference>
<reference evidence="4 5" key="1">
    <citation type="submission" date="2016-10" db="EMBL/GenBank/DDBJ databases">
        <authorList>
            <person name="de Groot N.N."/>
        </authorList>
    </citation>
    <scope>NUCLEOTIDE SEQUENCE [LARGE SCALE GENOMIC DNA]</scope>
    <source>
        <strain evidence="4 5">DSM 1041</strain>
    </source>
</reference>
<dbReference type="Proteomes" id="UP000199005">
    <property type="component" value="Unassembled WGS sequence"/>
</dbReference>
<evidence type="ECO:0000313" key="4">
    <source>
        <dbReference type="EMBL" id="SEI55773.1"/>
    </source>
</evidence>
<protein>
    <recommendedName>
        <fullName evidence="3">DUF4124 domain-containing protein</fullName>
    </recommendedName>
</protein>
<dbReference type="Pfam" id="PF13511">
    <property type="entry name" value="DUF4124"/>
    <property type="match status" value="1"/>
</dbReference>
<evidence type="ECO:0000313" key="5">
    <source>
        <dbReference type="Proteomes" id="UP000199005"/>
    </source>
</evidence>
<accession>A0A1H6RJ41</accession>
<feature type="domain" description="DUF4124" evidence="3">
    <location>
        <begin position="12"/>
        <end position="49"/>
    </location>
</feature>
<sequence length="168" mass="18548">MHGLPRAAVTALLLCSSPLLFASSVYRCVASDGRITFTRHGCPTDQQQQLQNAFNARPGNGRPIPMANDTPERTARTTEQSNPQEPTIVGQQDDGCGNRITDRERREAIIKKEVRPGMTRADVDSAFGKPDKISSRNGRTSYQYRDNAGNTRQIDFDEHNCVGIKSGK</sequence>
<proteinExistence type="predicted"/>
<dbReference type="AlphaFoldDB" id="A0A1H6RJ41"/>
<evidence type="ECO:0000256" key="1">
    <source>
        <dbReference type="SAM" id="MobiDB-lite"/>
    </source>
</evidence>
<evidence type="ECO:0000259" key="3">
    <source>
        <dbReference type="Pfam" id="PF13511"/>
    </source>
</evidence>
<gene>
    <name evidence="4" type="ORF">SAMN04244579_01145</name>
</gene>
<feature type="chain" id="PRO_5011604938" description="DUF4124 domain-containing protein" evidence="2">
    <location>
        <begin position="23"/>
        <end position="168"/>
    </location>
</feature>
<feature type="signal peptide" evidence="2">
    <location>
        <begin position="1"/>
        <end position="22"/>
    </location>
</feature>
<organism evidence="4 5">
    <name type="scientific">Azotobacter beijerinckii</name>
    <dbReference type="NCBI Taxonomy" id="170623"/>
    <lineage>
        <taxon>Bacteria</taxon>
        <taxon>Pseudomonadati</taxon>
        <taxon>Pseudomonadota</taxon>
        <taxon>Gammaproteobacteria</taxon>
        <taxon>Pseudomonadales</taxon>
        <taxon>Pseudomonadaceae</taxon>
        <taxon>Azotobacter</taxon>
    </lineage>
</organism>
<dbReference type="InterPro" id="IPR025392">
    <property type="entry name" value="DUF4124"/>
</dbReference>
<feature type="compositionally biased region" description="Polar residues" evidence="1">
    <location>
        <begin position="135"/>
        <end position="145"/>
    </location>
</feature>
<feature type="region of interest" description="Disordered" evidence="1">
    <location>
        <begin position="121"/>
        <end position="145"/>
    </location>
</feature>